<sequence>MSRPILVSACLLGLLTRYDGQTKCNQKVLDFLKAQGLVPIPVCPEQLAGLSTPRPATFFSKGDGRDLLDGKGTVVNRVGDEMNAPFLRGAAEVLKIARISGATLALFKERSPSCGVHQVYLEETIIAGQGVTSALLQRNGLSLCSEDDI</sequence>
<name>A0A0M4DHE5_9BACT</name>
<dbReference type="PANTHER" id="PTHR30087:SF1">
    <property type="entry name" value="HYPOTHETICAL CYTOSOLIC PROTEIN"/>
    <property type="match status" value="1"/>
</dbReference>
<evidence type="ECO:0000313" key="1">
    <source>
        <dbReference type="EMBL" id="ALC16475.1"/>
    </source>
</evidence>
<proteinExistence type="predicted"/>
<reference evidence="1 2" key="1">
    <citation type="submission" date="2015-07" db="EMBL/GenBank/DDBJ databases">
        <title>Isolation and Genomic Characterization of a Novel Halophilic Metal-Reducing Deltaproteobacterium from the Deep Subsurface.</title>
        <authorList>
            <person name="Badalamenti J.P."/>
            <person name="Summers Z.M."/>
            <person name="Gralnick J.A."/>
            <person name="Bond D.R."/>
        </authorList>
    </citation>
    <scope>NUCLEOTIDE SEQUENCE [LARGE SCALE GENOMIC DNA]</scope>
    <source>
        <strain evidence="1 2">WTL</strain>
    </source>
</reference>
<dbReference type="Pfam" id="PF04463">
    <property type="entry name" value="2-thiour_desulf"/>
    <property type="match status" value="1"/>
</dbReference>
<dbReference type="AlphaFoldDB" id="A0A0M4DHE5"/>
<gene>
    <name evidence="1" type="ORF">DSOUD_1697</name>
</gene>
<dbReference type="EMBL" id="CP010802">
    <property type="protein sequence ID" value="ALC16475.1"/>
    <property type="molecule type" value="Genomic_DNA"/>
</dbReference>
<organism evidence="1 2">
    <name type="scientific">Desulfuromonas soudanensis</name>
    <dbReference type="NCBI Taxonomy" id="1603606"/>
    <lineage>
        <taxon>Bacteria</taxon>
        <taxon>Pseudomonadati</taxon>
        <taxon>Thermodesulfobacteriota</taxon>
        <taxon>Desulfuromonadia</taxon>
        <taxon>Desulfuromonadales</taxon>
        <taxon>Desulfuromonadaceae</taxon>
        <taxon>Desulfuromonas</taxon>
    </lineage>
</organism>
<dbReference type="STRING" id="1603606.DSOUD_1697"/>
<dbReference type="Proteomes" id="UP000057158">
    <property type="component" value="Chromosome"/>
</dbReference>
<accession>A0A0M4DHE5</accession>
<dbReference type="OrthoDB" id="495783at2"/>
<evidence type="ECO:0000313" key="2">
    <source>
        <dbReference type="Proteomes" id="UP000057158"/>
    </source>
</evidence>
<dbReference type="PATRIC" id="fig|1603606.3.peg.1846"/>
<dbReference type="RefSeq" id="WP_053550573.1">
    <property type="nucleotide sequence ID" value="NZ_CP010802.1"/>
</dbReference>
<protein>
    <submittedName>
        <fullName evidence="1">Uncharacterized protein</fullName>
    </submittedName>
</protein>
<dbReference type="PANTHER" id="PTHR30087">
    <property type="entry name" value="INNER MEMBRANE PROTEIN"/>
    <property type="match status" value="1"/>
</dbReference>
<keyword evidence="2" id="KW-1185">Reference proteome</keyword>
<dbReference type="KEGG" id="des:DSOUD_1697"/>
<dbReference type="InterPro" id="IPR007553">
    <property type="entry name" value="2-thiour_desulf"/>
</dbReference>